<dbReference type="Proteomes" id="UP000190460">
    <property type="component" value="Unassembled WGS sequence"/>
</dbReference>
<proteinExistence type="predicted"/>
<sequence>MPVLTLKSLLLSLSLAVVMQAAHAAGTTQASQLEQGLSDALRYDPAKAERIGDSGQAIQAYMRAGIVNKKPNLRADYTDYYLVNKPAHFMGHELVMIEEEYMTAYIGCCVNAGAGITVRLTGDDSALQAFAKANACSVENKVDLKTVLKELGLKAKLPAGQYTTLSCRERDALQVE</sequence>
<feature type="chain" id="PRO_5012910908" evidence="1">
    <location>
        <begin position="25"/>
        <end position="176"/>
    </location>
</feature>
<reference evidence="2 3" key="1">
    <citation type="submission" date="2017-02" db="EMBL/GenBank/DDBJ databases">
        <authorList>
            <person name="Peterson S.W."/>
        </authorList>
    </citation>
    <scope>NUCLEOTIDE SEQUENCE [LARGE SCALE GENOMIC DNA]</scope>
    <source>
        <strain evidence="2 3">ATCC 49788</strain>
    </source>
</reference>
<organism evidence="2 3">
    <name type="scientific">Thiothrix eikelboomii</name>
    <dbReference type="NCBI Taxonomy" id="92487"/>
    <lineage>
        <taxon>Bacteria</taxon>
        <taxon>Pseudomonadati</taxon>
        <taxon>Pseudomonadota</taxon>
        <taxon>Gammaproteobacteria</taxon>
        <taxon>Thiotrichales</taxon>
        <taxon>Thiotrichaceae</taxon>
        <taxon>Thiothrix</taxon>
    </lineage>
</organism>
<evidence type="ECO:0000313" key="3">
    <source>
        <dbReference type="Proteomes" id="UP000190460"/>
    </source>
</evidence>
<dbReference type="EMBL" id="FUYB01000005">
    <property type="protein sequence ID" value="SKA74990.1"/>
    <property type="molecule type" value="Genomic_DNA"/>
</dbReference>
<keyword evidence="1" id="KW-0732">Signal</keyword>
<accession>A0A1T4WCH2</accession>
<name>A0A1T4WCH2_9GAMM</name>
<keyword evidence="3" id="KW-1185">Reference proteome</keyword>
<feature type="signal peptide" evidence="1">
    <location>
        <begin position="1"/>
        <end position="24"/>
    </location>
</feature>
<protein>
    <submittedName>
        <fullName evidence="2">Uncharacterized protein</fullName>
    </submittedName>
</protein>
<dbReference type="AlphaFoldDB" id="A0A1T4WCH2"/>
<dbReference type="OrthoDB" id="5624645at2"/>
<gene>
    <name evidence="2" type="ORF">SAMN02745130_01455</name>
</gene>
<evidence type="ECO:0000313" key="2">
    <source>
        <dbReference type="EMBL" id="SKA74990.1"/>
    </source>
</evidence>
<dbReference type="RefSeq" id="WP_078921932.1">
    <property type="nucleotide sequence ID" value="NZ_FUYB01000005.1"/>
</dbReference>
<evidence type="ECO:0000256" key="1">
    <source>
        <dbReference type="SAM" id="SignalP"/>
    </source>
</evidence>